<name>A0AAV4U384_CAEEX</name>
<dbReference type="AlphaFoldDB" id="A0AAV4U384"/>
<gene>
    <name evidence="1" type="ORF">CEXT_184821</name>
</gene>
<protein>
    <submittedName>
        <fullName evidence="1">Uncharacterized protein</fullName>
    </submittedName>
</protein>
<accession>A0AAV4U384</accession>
<reference evidence="1 2" key="1">
    <citation type="submission" date="2021-06" db="EMBL/GenBank/DDBJ databases">
        <title>Caerostris extrusa draft genome.</title>
        <authorList>
            <person name="Kono N."/>
            <person name="Arakawa K."/>
        </authorList>
    </citation>
    <scope>NUCLEOTIDE SEQUENCE [LARGE SCALE GENOMIC DNA]</scope>
</reference>
<organism evidence="1 2">
    <name type="scientific">Caerostris extrusa</name>
    <name type="common">Bark spider</name>
    <name type="synonym">Caerostris bankana</name>
    <dbReference type="NCBI Taxonomy" id="172846"/>
    <lineage>
        <taxon>Eukaryota</taxon>
        <taxon>Metazoa</taxon>
        <taxon>Ecdysozoa</taxon>
        <taxon>Arthropoda</taxon>
        <taxon>Chelicerata</taxon>
        <taxon>Arachnida</taxon>
        <taxon>Araneae</taxon>
        <taxon>Araneomorphae</taxon>
        <taxon>Entelegynae</taxon>
        <taxon>Araneoidea</taxon>
        <taxon>Araneidae</taxon>
        <taxon>Caerostris</taxon>
    </lineage>
</organism>
<evidence type="ECO:0000313" key="2">
    <source>
        <dbReference type="Proteomes" id="UP001054945"/>
    </source>
</evidence>
<dbReference type="EMBL" id="BPLR01012209">
    <property type="protein sequence ID" value="GIY52198.1"/>
    <property type="molecule type" value="Genomic_DNA"/>
</dbReference>
<dbReference type="Proteomes" id="UP001054945">
    <property type="component" value="Unassembled WGS sequence"/>
</dbReference>
<sequence length="89" mass="9891">MAVHVTSNNRNARSVRKLISSSFHDGLSVYTTLGGQLAAGFLPMSHDSWHCKRFYQLGHTLNIRVICKLPNAECEDQECGKKNAKSSDL</sequence>
<proteinExistence type="predicted"/>
<keyword evidence="2" id="KW-1185">Reference proteome</keyword>
<evidence type="ECO:0000313" key="1">
    <source>
        <dbReference type="EMBL" id="GIY52198.1"/>
    </source>
</evidence>
<comment type="caution">
    <text evidence="1">The sequence shown here is derived from an EMBL/GenBank/DDBJ whole genome shotgun (WGS) entry which is preliminary data.</text>
</comment>